<dbReference type="RefSeq" id="WP_110033005.1">
    <property type="nucleotide sequence ID" value="NZ_QGTR01000004.1"/>
</dbReference>
<evidence type="ECO:0000313" key="5">
    <source>
        <dbReference type="Proteomes" id="UP000246352"/>
    </source>
</evidence>
<keyword evidence="2" id="KW-1133">Transmembrane helix</keyword>
<feature type="transmembrane region" description="Helical" evidence="2">
    <location>
        <begin position="133"/>
        <end position="157"/>
    </location>
</feature>
<evidence type="ECO:0000256" key="1">
    <source>
        <dbReference type="RuleBase" id="RU369079"/>
    </source>
</evidence>
<accession>A0A317PF63</accession>
<proteinExistence type="predicted"/>
<protein>
    <submittedName>
        <fullName evidence="4">TRAP transporter 4TM/12TM fusion protein</fullName>
    </submittedName>
</protein>
<dbReference type="InterPro" id="IPR011853">
    <property type="entry name" value="TRAP_DctM-Dct_fused"/>
</dbReference>
<keyword evidence="5" id="KW-1185">Reference proteome</keyword>
<keyword evidence="1" id="KW-1003">Cell membrane</keyword>
<feature type="transmembrane region" description="Helical" evidence="2">
    <location>
        <begin position="473"/>
        <end position="501"/>
    </location>
</feature>
<feature type="transmembrane region" description="Helical" evidence="2">
    <location>
        <begin position="22"/>
        <end position="40"/>
    </location>
</feature>
<reference evidence="4 5" key="1">
    <citation type="submission" date="2018-05" db="EMBL/GenBank/DDBJ databases">
        <title>Genomic Encyclopedia of Type Strains, Phase IV (KMG-IV): sequencing the most valuable type-strain genomes for metagenomic binning, comparative biology and taxonomic classification.</title>
        <authorList>
            <person name="Goeker M."/>
        </authorList>
    </citation>
    <scope>NUCLEOTIDE SEQUENCE [LARGE SCALE GENOMIC DNA]</scope>
    <source>
        <strain evidence="4 5">DSM 16791</strain>
    </source>
</reference>
<dbReference type="PANTHER" id="PTHR43849:SF2">
    <property type="entry name" value="BLL3936 PROTEIN"/>
    <property type="match status" value="1"/>
</dbReference>
<keyword evidence="1" id="KW-0813">Transport</keyword>
<keyword evidence="1" id="KW-0997">Cell inner membrane</keyword>
<feature type="transmembrane region" description="Helical" evidence="2">
    <location>
        <begin position="228"/>
        <end position="247"/>
    </location>
</feature>
<dbReference type="Pfam" id="PF06808">
    <property type="entry name" value="DctM"/>
    <property type="match status" value="1"/>
</dbReference>
<sequence>MSTSELTAEAAPTSSSGLFQKALTCLALLFSVYMIYATLYGPYRTTLVHLAIFLAASFTLYFLQNEGRGKSQPLLRRVVSWACVIGTLASVAHILIDLDRILASWGASYLTNADLFFGAVLVLVVLEAARRESVGFFILSVMGILYILFGNWLPGILGHAGMDLRRFIYLTAYTQEGVFGFGLDVAATYLFMFMLLSSAMAQTRTGDFIMNICNAYFGRRVGGPAKSAVVASALLGTMVGSSIGNVATTGTFTIPLMKANGLPAHKAGAIETVASEGSQFLPPVMGAGAFIMAEMTGIPYATIALGALLPAILYFVSIFAVVHIESVKLGLKGLDKSQIPDARQVFKDGWHLLIPPALLFYLMMGRGLSPSYAGMIAILVSIAVAMMRATSRLNVSRFIAIFDKGARSTASVAALIAAIGFIQQAIVTTGLAPRLTEILLMGTGGTMILTLILSVVAATILGMGMPTPIAYVLLALFVAPALEAVGVPTLAAHLFLFYFAIKSGSTPPVAVVAVVAATIAEADWWKTSVSAFQYSIPGFVVAFMFVYSPELLFQGSWPDIAMASVMATVGTIAIAGALLGHFGWRLSWPERIALGAGAICLVYFGLFSDLVGLLLIAGSVLLARYRAVHFTAGSIDHMNPGGKL</sequence>
<dbReference type="InterPro" id="IPR010656">
    <property type="entry name" value="DctM"/>
</dbReference>
<feature type="transmembrane region" description="Helical" evidence="2">
    <location>
        <begin position="560"/>
        <end position="580"/>
    </location>
</feature>
<evidence type="ECO:0000256" key="2">
    <source>
        <dbReference type="SAM" id="Phobius"/>
    </source>
</evidence>
<dbReference type="Proteomes" id="UP000246352">
    <property type="component" value="Unassembled WGS sequence"/>
</dbReference>
<dbReference type="NCBIfam" id="TIGR02123">
    <property type="entry name" value="TRAP_fused"/>
    <property type="match status" value="1"/>
</dbReference>
<evidence type="ECO:0000313" key="4">
    <source>
        <dbReference type="EMBL" id="PWV98831.1"/>
    </source>
</evidence>
<feature type="transmembrane region" description="Helical" evidence="2">
    <location>
        <begin position="370"/>
        <end position="389"/>
    </location>
</feature>
<dbReference type="GO" id="GO:0022857">
    <property type="term" value="F:transmembrane transporter activity"/>
    <property type="evidence" value="ECO:0007669"/>
    <property type="project" value="UniProtKB-UniRule"/>
</dbReference>
<feature type="transmembrane region" description="Helical" evidence="2">
    <location>
        <begin position="46"/>
        <end position="63"/>
    </location>
</feature>
<feature type="transmembrane region" description="Helical" evidence="2">
    <location>
        <begin position="410"/>
        <end position="432"/>
    </location>
</feature>
<evidence type="ECO:0000259" key="3">
    <source>
        <dbReference type="Pfam" id="PF06808"/>
    </source>
</evidence>
<feature type="transmembrane region" description="Helical" evidence="2">
    <location>
        <begin position="177"/>
        <end position="196"/>
    </location>
</feature>
<comment type="function">
    <text evidence="1">Part of the tripartite ATP-independent periplasmic (TRAP) transport system.</text>
</comment>
<dbReference type="OrthoDB" id="9759894at2"/>
<dbReference type="GO" id="GO:0005886">
    <property type="term" value="C:plasma membrane"/>
    <property type="evidence" value="ECO:0007669"/>
    <property type="project" value="UniProtKB-SubCell"/>
</dbReference>
<keyword evidence="2" id="KW-0812">Transmembrane</keyword>
<dbReference type="EMBL" id="QGTR01000004">
    <property type="protein sequence ID" value="PWV98831.1"/>
    <property type="molecule type" value="Genomic_DNA"/>
</dbReference>
<feature type="transmembrane region" description="Helical" evidence="2">
    <location>
        <begin position="438"/>
        <end position="461"/>
    </location>
</feature>
<name>A0A317PF63_9HYPH</name>
<dbReference type="AlphaFoldDB" id="A0A317PF63"/>
<comment type="subcellular location">
    <subcellularLocation>
        <location evidence="1">Cell inner membrane</location>
        <topology evidence="1">Multi-pass membrane protein</topology>
    </subcellularLocation>
</comment>
<feature type="transmembrane region" description="Helical" evidence="2">
    <location>
        <begin position="102"/>
        <end position="126"/>
    </location>
</feature>
<dbReference type="PANTHER" id="PTHR43849">
    <property type="entry name" value="BLL3936 PROTEIN"/>
    <property type="match status" value="1"/>
</dbReference>
<feature type="transmembrane region" description="Helical" evidence="2">
    <location>
        <begin position="531"/>
        <end position="548"/>
    </location>
</feature>
<gene>
    <name evidence="4" type="ORF">DFR52_104121</name>
</gene>
<feature type="transmembrane region" description="Helical" evidence="2">
    <location>
        <begin position="592"/>
        <end position="617"/>
    </location>
</feature>
<feature type="transmembrane region" description="Helical" evidence="2">
    <location>
        <begin position="75"/>
        <end position="96"/>
    </location>
</feature>
<keyword evidence="2" id="KW-0472">Membrane</keyword>
<feature type="domain" description="TRAP C4-dicarboxylate transport system permease DctM subunit" evidence="3">
    <location>
        <begin position="121"/>
        <end position="550"/>
    </location>
</feature>
<organism evidence="4 5">
    <name type="scientific">Hoeflea marina</name>
    <dbReference type="NCBI Taxonomy" id="274592"/>
    <lineage>
        <taxon>Bacteria</taxon>
        <taxon>Pseudomonadati</taxon>
        <taxon>Pseudomonadota</taxon>
        <taxon>Alphaproteobacteria</taxon>
        <taxon>Hyphomicrobiales</taxon>
        <taxon>Rhizobiaceae</taxon>
        <taxon>Hoeflea</taxon>
    </lineage>
</organism>
<feature type="transmembrane region" description="Helical" evidence="2">
    <location>
        <begin position="300"/>
        <end position="324"/>
    </location>
</feature>
<comment type="caution">
    <text evidence="4">The sequence shown here is derived from an EMBL/GenBank/DDBJ whole genome shotgun (WGS) entry which is preliminary data.</text>
</comment>